<proteinExistence type="predicted"/>
<organism evidence="1">
    <name type="scientific">marine metagenome</name>
    <dbReference type="NCBI Taxonomy" id="408172"/>
    <lineage>
        <taxon>unclassified sequences</taxon>
        <taxon>metagenomes</taxon>
        <taxon>ecological metagenomes</taxon>
    </lineage>
</organism>
<accession>A0A382E902</accession>
<evidence type="ECO:0000313" key="1">
    <source>
        <dbReference type="EMBL" id="SVB46564.1"/>
    </source>
</evidence>
<protein>
    <submittedName>
        <fullName evidence="1">Uncharacterized protein</fullName>
    </submittedName>
</protein>
<name>A0A382E902_9ZZZZ</name>
<reference evidence="1" key="1">
    <citation type="submission" date="2018-05" db="EMBL/GenBank/DDBJ databases">
        <authorList>
            <person name="Lanie J.A."/>
            <person name="Ng W.-L."/>
            <person name="Kazmierczak K.M."/>
            <person name="Andrzejewski T.M."/>
            <person name="Davidsen T.M."/>
            <person name="Wayne K.J."/>
            <person name="Tettelin H."/>
            <person name="Glass J.I."/>
            <person name="Rusch D."/>
            <person name="Podicherti R."/>
            <person name="Tsui H.-C.T."/>
            <person name="Winkler M.E."/>
        </authorList>
    </citation>
    <scope>NUCLEOTIDE SEQUENCE</scope>
</reference>
<gene>
    <name evidence="1" type="ORF">METZ01_LOCUS199418</name>
</gene>
<dbReference type="EMBL" id="UINC01043067">
    <property type="protein sequence ID" value="SVB46564.1"/>
    <property type="molecule type" value="Genomic_DNA"/>
</dbReference>
<dbReference type="AlphaFoldDB" id="A0A382E902"/>
<sequence>MRVYHYTKEVHLEQILKDGLIKVTAFLTPFPSLVWLTSEPFVPNFCRPQDNSLSPPRFVDVAYHRFIFDSADPAIKKWMYYQRTVKGTKETVEIINKKARELKDNPRKWFVSKNDLTIGQHEKAIADPERNFLIDGQSINYFSP</sequence>